<feature type="transmembrane region" description="Helical" evidence="7">
    <location>
        <begin position="130"/>
        <end position="156"/>
    </location>
</feature>
<protein>
    <submittedName>
        <fullName evidence="9">Carbohydrate ABC transporter permease</fullName>
    </submittedName>
</protein>
<sequence length="299" mass="33520">MVSNSENTALRPANGEKIKKGFRRGIEGPVAQTILLVIILIILLLTLLPVLITMIMSVKSSQDIMAYPIWTLPQTGWYFSNYREAFSVLSSPMLNTILIDLISTFVTLLLSCFIAFLFERYDFGGKKTLFFFIFAPMMVPSVILLSPTYIVAVQWLNLGNNWFGLILPYIAGNQIASIFLLRVFMRQQPASLYEAAQLDGAGAPQLFFYLCLPLSVPIMMIQGISIFAAMYNDYLWPLLLYQNDLSSGVLMPYLRSIVNNYAQGVQYAMYLVAGIPLIITTIISIKFFVSGDFASGMKL</sequence>
<proteinExistence type="inferred from homology"/>
<feature type="transmembrane region" description="Helical" evidence="7">
    <location>
        <begin position="267"/>
        <end position="289"/>
    </location>
</feature>
<feature type="transmembrane region" description="Helical" evidence="7">
    <location>
        <begin position="97"/>
        <end position="118"/>
    </location>
</feature>
<evidence type="ECO:0000256" key="6">
    <source>
        <dbReference type="ARBA" id="ARBA00023136"/>
    </source>
</evidence>
<evidence type="ECO:0000313" key="9">
    <source>
        <dbReference type="EMBL" id="RXZ61739.1"/>
    </source>
</evidence>
<dbReference type="PANTHER" id="PTHR43744:SF8">
    <property type="entry name" value="SN-GLYCEROL-3-PHOSPHATE TRANSPORT SYSTEM PERMEASE PROTEIN UGPE"/>
    <property type="match status" value="1"/>
</dbReference>
<dbReference type="Pfam" id="PF00528">
    <property type="entry name" value="BPD_transp_1"/>
    <property type="match status" value="1"/>
</dbReference>
<dbReference type="SUPFAM" id="SSF161098">
    <property type="entry name" value="MetI-like"/>
    <property type="match status" value="1"/>
</dbReference>
<dbReference type="Gene3D" id="1.10.3720.10">
    <property type="entry name" value="MetI-like"/>
    <property type="match status" value="1"/>
</dbReference>
<evidence type="ECO:0000313" key="10">
    <source>
        <dbReference type="Proteomes" id="UP000291269"/>
    </source>
</evidence>
<feature type="transmembrane region" description="Helical" evidence="7">
    <location>
        <begin position="206"/>
        <end position="231"/>
    </location>
</feature>
<keyword evidence="6 7" id="KW-0472">Membrane</keyword>
<feature type="transmembrane region" description="Helical" evidence="7">
    <location>
        <begin position="33"/>
        <end position="58"/>
    </location>
</feature>
<dbReference type="PROSITE" id="PS50928">
    <property type="entry name" value="ABC_TM1"/>
    <property type="match status" value="1"/>
</dbReference>
<comment type="caution">
    <text evidence="9">The sequence shown here is derived from an EMBL/GenBank/DDBJ whole genome shotgun (WGS) entry which is preliminary data.</text>
</comment>
<dbReference type="EMBL" id="SDOZ01000002">
    <property type="protein sequence ID" value="RXZ61739.1"/>
    <property type="molecule type" value="Genomic_DNA"/>
</dbReference>
<keyword evidence="10" id="KW-1185">Reference proteome</keyword>
<dbReference type="InterPro" id="IPR000515">
    <property type="entry name" value="MetI-like"/>
</dbReference>
<feature type="transmembrane region" description="Helical" evidence="7">
    <location>
        <begin position="162"/>
        <end position="185"/>
    </location>
</feature>
<dbReference type="OrthoDB" id="9787837at2"/>
<dbReference type="PANTHER" id="PTHR43744">
    <property type="entry name" value="ABC TRANSPORTER PERMEASE PROTEIN MG189-RELATED-RELATED"/>
    <property type="match status" value="1"/>
</dbReference>
<keyword evidence="5 7" id="KW-1133">Transmembrane helix</keyword>
<evidence type="ECO:0000256" key="7">
    <source>
        <dbReference type="RuleBase" id="RU363032"/>
    </source>
</evidence>
<evidence type="ECO:0000256" key="5">
    <source>
        <dbReference type="ARBA" id="ARBA00022989"/>
    </source>
</evidence>
<feature type="domain" description="ABC transmembrane type-1" evidence="8">
    <location>
        <begin position="93"/>
        <end position="288"/>
    </location>
</feature>
<name>A0A4Q2KCK4_9FIRM</name>
<dbReference type="RefSeq" id="WP_129224699.1">
    <property type="nucleotide sequence ID" value="NZ_SDOZ01000002.1"/>
</dbReference>
<dbReference type="Proteomes" id="UP000291269">
    <property type="component" value="Unassembled WGS sequence"/>
</dbReference>
<dbReference type="AlphaFoldDB" id="A0A4Q2KCK4"/>
<reference evidence="9 10" key="1">
    <citation type="journal article" date="2019" name="Gut">
        <title>Antibiotics-induced monodominance of a novel gut bacterial order.</title>
        <authorList>
            <person name="Hildebrand F."/>
            <person name="Moitinho-Silva L."/>
            <person name="Blasche S."/>
            <person name="Jahn M.T."/>
            <person name="Gossmann T.I."/>
            <person name="Heuerta-Cepas J."/>
            <person name="Hercog R."/>
            <person name="Luetge M."/>
            <person name="Bahram M."/>
            <person name="Pryszlak A."/>
            <person name="Alves R.J."/>
            <person name="Waszak S.M."/>
            <person name="Zhu A."/>
            <person name="Ye L."/>
            <person name="Costea P.I."/>
            <person name="Aalvink S."/>
            <person name="Belzer C."/>
            <person name="Forslund S.K."/>
            <person name="Sunagawa S."/>
            <person name="Hentschel U."/>
            <person name="Merten C."/>
            <person name="Patil K.R."/>
            <person name="Benes V."/>
            <person name="Bork P."/>
        </authorList>
    </citation>
    <scope>NUCLEOTIDE SEQUENCE [LARGE SCALE GENOMIC DNA]</scope>
    <source>
        <strain evidence="9 10">HDS1380</strain>
    </source>
</reference>
<keyword evidence="3" id="KW-1003">Cell membrane</keyword>
<dbReference type="GO" id="GO:0055085">
    <property type="term" value="P:transmembrane transport"/>
    <property type="evidence" value="ECO:0007669"/>
    <property type="project" value="InterPro"/>
</dbReference>
<evidence type="ECO:0000259" key="8">
    <source>
        <dbReference type="PROSITE" id="PS50928"/>
    </source>
</evidence>
<comment type="subcellular location">
    <subcellularLocation>
        <location evidence="1 7">Cell membrane</location>
        <topology evidence="1 7">Multi-pass membrane protein</topology>
    </subcellularLocation>
</comment>
<organism evidence="9 10">
    <name type="scientific">Candidatus Borkfalkia ceftriaxoniphila</name>
    <dbReference type="NCBI Taxonomy" id="2508949"/>
    <lineage>
        <taxon>Bacteria</taxon>
        <taxon>Bacillati</taxon>
        <taxon>Bacillota</taxon>
        <taxon>Clostridia</taxon>
        <taxon>Christensenellales</taxon>
        <taxon>Christensenellaceae</taxon>
        <taxon>Candidatus Borkfalkia</taxon>
    </lineage>
</organism>
<evidence type="ECO:0000256" key="4">
    <source>
        <dbReference type="ARBA" id="ARBA00022692"/>
    </source>
</evidence>
<accession>A0A4Q2KCK4</accession>
<dbReference type="GO" id="GO:0005886">
    <property type="term" value="C:plasma membrane"/>
    <property type="evidence" value="ECO:0007669"/>
    <property type="project" value="UniProtKB-SubCell"/>
</dbReference>
<dbReference type="InterPro" id="IPR035906">
    <property type="entry name" value="MetI-like_sf"/>
</dbReference>
<keyword evidence="4 7" id="KW-0812">Transmembrane</keyword>
<evidence type="ECO:0000256" key="3">
    <source>
        <dbReference type="ARBA" id="ARBA00022475"/>
    </source>
</evidence>
<evidence type="ECO:0000256" key="1">
    <source>
        <dbReference type="ARBA" id="ARBA00004651"/>
    </source>
</evidence>
<keyword evidence="2 7" id="KW-0813">Transport</keyword>
<evidence type="ECO:0000256" key="2">
    <source>
        <dbReference type="ARBA" id="ARBA00022448"/>
    </source>
</evidence>
<gene>
    <name evidence="9" type="ORF">ESZ91_04940</name>
</gene>
<comment type="similarity">
    <text evidence="7">Belongs to the binding-protein-dependent transport system permease family.</text>
</comment>
<dbReference type="CDD" id="cd06261">
    <property type="entry name" value="TM_PBP2"/>
    <property type="match status" value="1"/>
</dbReference>